<feature type="transmembrane region" description="Helical" evidence="1">
    <location>
        <begin position="294"/>
        <end position="312"/>
    </location>
</feature>
<evidence type="ECO:0000313" key="3">
    <source>
        <dbReference type="EMBL" id="MDP9835865.1"/>
    </source>
</evidence>
<feature type="transmembrane region" description="Helical" evidence="1">
    <location>
        <begin position="148"/>
        <end position="165"/>
    </location>
</feature>
<protein>
    <submittedName>
        <fullName evidence="3">Peptidoglycan/LPS O-acetylase OafA/YrhL</fullName>
    </submittedName>
</protein>
<dbReference type="InterPro" id="IPR050879">
    <property type="entry name" value="Acyltransferase_3"/>
</dbReference>
<keyword evidence="4" id="KW-1185">Reference proteome</keyword>
<keyword evidence="1" id="KW-1133">Transmembrane helix</keyword>
<keyword evidence="1" id="KW-0472">Membrane</keyword>
<feature type="domain" description="Acyltransferase 3" evidence="2">
    <location>
        <begin position="9"/>
        <end position="312"/>
    </location>
</feature>
<dbReference type="PANTHER" id="PTHR23028:SF131">
    <property type="entry name" value="BLR2367 PROTEIN"/>
    <property type="match status" value="1"/>
</dbReference>
<organism evidence="3 4">
    <name type="scientific">Neorhizobium huautlense</name>
    <dbReference type="NCBI Taxonomy" id="67774"/>
    <lineage>
        <taxon>Bacteria</taxon>
        <taxon>Pseudomonadati</taxon>
        <taxon>Pseudomonadota</taxon>
        <taxon>Alphaproteobacteria</taxon>
        <taxon>Hyphomicrobiales</taxon>
        <taxon>Rhizobiaceae</taxon>
        <taxon>Rhizobium/Agrobacterium group</taxon>
        <taxon>Neorhizobium</taxon>
    </lineage>
</organism>
<evidence type="ECO:0000256" key="1">
    <source>
        <dbReference type="SAM" id="Phobius"/>
    </source>
</evidence>
<comment type="caution">
    <text evidence="3">The sequence shown here is derived from an EMBL/GenBank/DDBJ whole genome shotgun (WGS) entry which is preliminary data.</text>
</comment>
<gene>
    <name evidence="3" type="ORF">J2T09_000607</name>
</gene>
<dbReference type="InterPro" id="IPR002656">
    <property type="entry name" value="Acyl_transf_3_dom"/>
</dbReference>
<evidence type="ECO:0000313" key="4">
    <source>
        <dbReference type="Proteomes" id="UP001241472"/>
    </source>
</evidence>
<dbReference type="RefSeq" id="WP_306830944.1">
    <property type="nucleotide sequence ID" value="NZ_JAUSRF010000002.1"/>
</dbReference>
<feature type="transmembrane region" description="Helical" evidence="1">
    <location>
        <begin position="172"/>
        <end position="189"/>
    </location>
</feature>
<evidence type="ECO:0000259" key="2">
    <source>
        <dbReference type="Pfam" id="PF01757"/>
    </source>
</evidence>
<keyword evidence="1" id="KW-0812">Transmembrane</keyword>
<feature type="transmembrane region" description="Helical" evidence="1">
    <location>
        <begin position="82"/>
        <end position="103"/>
    </location>
</feature>
<dbReference type="EMBL" id="JAUSRF010000002">
    <property type="protein sequence ID" value="MDP9835865.1"/>
    <property type="molecule type" value="Genomic_DNA"/>
</dbReference>
<feature type="transmembrane region" description="Helical" evidence="1">
    <location>
        <begin position="201"/>
        <end position="221"/>
    </location>
</feature>
<proteinExistence type="predicted"/>
<feature type="transmembrane region" description="Helical" evidence="1">
    <location>
        <begin position="233"/>
        <end position="249"/>
    </location>
</feature>
<reference evidence="3 4" key="1">
    <citation type="submission" date="2023-07" db="EMBL/GenBank/DDBJ databases">
        <title>Sorghum-associated microbial communities from plants grown in Nebraska, USA.</title>
        <authorList>
            <person name="Schachtman D."/>
        </authorList>
    </citation>
    <scope>NUCLEOTIDE SEQUENCE [LARGE SCALE GENOMIC DNA]</scope>
    <source>
        <strain evidence="3 4">DS1307</strain>
    </source>
</reference>
<feature type="transmembrane region" description="Helical" evidence="1">
    <location>
        <begin position="17"/>
        <end position="36"/>
    </location>
</feature>
<dbReference type="PANTHER" id="PTHR23028">
    <property type="entry name" value="ACETYLTRANSFERASE"/>
    <property type="match status" value="1"/>
</dbReference>
<dbReference type="Pfam" id="PF01757">
    <property type="entry name" value="Acyl_transf_3"/>
    <property type="match status" value="1"/>
</dbReference>
<feature type="transmembrane region" description="Helical" evidence="1">
    <location>
        <begin position="255"/>
        <end position="273"/>
    </location>
</feature>
<sequence>MKQGQIRFDALDSWRGIAALLVALFHFQAAGFFYDFPLIRNGNLAVPFFFVLSGFVITHAYRTSLSSGSDGWRFVTRRFGRLYPLHIFTLGIFVLLELAKLFMAARAGLHSSEGAFAGTNDIPSLIANVFLLQAVIPFPELTWNASSWSISTEFYTYLVFVAVFLGLGRYRMWGAVAVFIASGLLLVWLDTYHPDLNLASGLGLVQCIFGFFAGNLTYELYLKLRENSAVQGTAPELLATAIMLLLFWFKPHYTSFNIIGFSAAILLFSYEGGTVAKLLRARPLLFLGKLSYSIYLVHFIVFAVIFAGAKIIEGKIGMTLIASDGVHDRLAFGPAGLMDLMALGYLAAIIICACFTYYFVEEPGRKFFNRLSNRMTGVRAPIGQGANAR</sequence>
<feature type="transmembrane region" description="Helical" evidence="1">
    <location>
        <begin position="43"/>
        <end position="62"/>
    </location>
</feature>
<dbReference type="Proteomes" id="UP001241472">
    <property type="component" value="Unassembled WGS sequence"/>
</dbReference>
<feature type="transmembrane region" description="Helical" evidence="1">
    <location>
        <begin position="340"/>
        <end position="360"/>
    </location>
</feature>
<accession>A0ABT9PNV0</accession>
<name>A0ABT9PNV0_9HYPH</name>